<evidence type="ECO:0000259" key="2">
    <source>
        <dbReference type="Pfam" id="PF05618"/>
    </source>
</evidence>
<dbReference type="RefSeq" id="WP_119376659.1">
    <property type="nucleotide sequence ID" value="NZ_QWFX01000013.1"/>
</dbReference>
<evidence type="ECO:0000313" key="4">
    <source>
        <dbReference type="Proteomes" id="UP000266385"/>
    </source>
</evidence>
<dbReference type="Gene3D" id="2.40.70.10">
    <property type="entry name" value="Acid Proteases"/>
    <property type="match status" value="1"/>
</dbReference>
<comment type="caution">
    <text evidence="3">The sequence shown here is derived from an EMBL/GenBank/DDBJ whole genome shotgun (WGS) entry which is preliminary data.</text>
</comment>
<evidence type="ECO:0000313" key="3">
    <source>
        <dbReference type="EMBL" id="RIJ28124.1"/>
    </source>
</evidence>
<gene>
    <name evidence="3" type="ORF">D1223_11970</name>
</gene>
<dbReference type="Pfam" id="PF05618">
    <property type="entry name" value="Zn_protease"/>
    <property type="match status" value="1"/>
</dbReference>
<sequence length="176" mass="19514">MLNKLVAGASAAILMASPAFGDSAKTAEKERFTLGWLEHVRIVGLDIELDAKLDTGATTSSIHAVILEKPKRDEFDDEENGRDIIFKVINEDGDERTIDTKIVRWASIKTKKGGLVHRPVVELEFCLGGRIIKDEVTLADRAHFNYETLIGRNMLKSAGIIVDSSDIYTKKARCNE</sequence>
<dbReference type="OrthoDB" id="9782977at2"/>
<protein>
    <recommendedName>
        <fullName evidence="2">Retropepsin-like aspartic endopeptidase domain-containing protein</fullName>
    </recommendedName>
</protein>
<dbReference type="InterPro" id="IPR008503">
    <property type="entry name" value="Asp_endopeptidase"/>
</dbReference>
<feature type="chain" id="PRO_5017377483" description="Retropepsin-like aspartic endopeptidase domain-containing protein" evidence="1">
    <location>
        <begin position="22"/>
        <end position="176"/>
    </location>
</feature>
<dbReference type="AlphaFoldDB" id="A0A399RBV3"/>
<organism evidence="3 4">
    <name type="scientific">Henriciella mobilis</name>
    <dbReference type="NCBI Taxonomy" id="2305467"/>
    <lineage>
        <taxon>Bacteria</taxon>
        <taxon>Pseudomonadati</taxon>
        <taxon>Pseudomonadota</taxon>
        <taxon>Alphaproteobacteria</taxon>
        <taxon>Hyphomonadales</taxon>
        <taxon>Hyphomonadaceae</taxon>
        <taxon>Henriciella</taxon>
    </lineage>
</organism>
<dbReference type="Proteomes" id="UP000266385">
    <property type="component" value="Unassembled WGS sequence"/>
</dbReference>
<dbReference type="InterPro" id="IPR021109">
    <property type="entry name" value="Peptidase_aspartic_dom_sf"/>
</dbReference>
<dbReference type="PANTHER" id="PTHR38037:SF2">
    <property type="entry name" value="ATP-DEPENDENT ZINC PROTEASE DOMAIN-CONTAINING PROTEIN-RELATED"/>
    <property type="match status" value="1"/>
</dbReference>
<evidence type="ECO:0000256" key="1">
    <source>
        <dbReference type="SAM" id="SignalP"/>
    </source>
</evidence>
<dbReference type="EMBL" id="QWFX01000013">
    <property type="protein sequence ID" value="RIJ28124.1"/>
    <property type="molecule type" value="Genomic_DNA"/>
</dbReference>
<proteinExistence type="predicted"/>
<name>A0A399RBV3_9PROT</name>
<dbReference type="SUPFAM" id="SSF50630">
    <property type="entry name" value="Acid proteases"/>
    <property type="match status" value="1"/>
</dbReference>
<dbReference type="PANTHER" id="PTHR38037">
    <property type="entry name" value="ZN_PROTEASE DOMAIN-CONTAINING PROTEIN"/>
    <property type="match status" value="1"/>
</dbReference>
<reference evidence="3 4" key="1">
    <citation type="submission" date="2018-08" db="EMBL/GenBank/DDBJ databases">
        <title>Henriciella mobilis sp. nov., isolated from seawater.</title>
        <authorList>
            <person name="Cheng H."/>
            <person name="Wu Y.-H."/>
            <person name="Xu X.-W."/>
            <person name="Guo L.-L."/>
        </authorList>
    </citation>
    <scope>NUCLEOTIDE SEQUENCE [LARGE SCALE GENOMIC DNA]</scope>
    <source>
        <strain evidence="3 4">JN25</strain>
    </source>
</reference>
<accession>A0A399RBV3</accession>
<feature type="domain" description="Retropepsin-like aspartic endopeptidase" evidence="2">
    <location>
        <begin position="34"/>
        <end position="171"/>
    </location>
</feature>
<keyword evidence="4" id="KW-1185">Reference proteome</keyword>
<keyword evidence="1" id="KW-0732">Signal</keyword>
<feature type="signal peptide" evidence="1">
    <location>
        <begin position="1"/>
        <end position="21"/>
    </location>
</feature>